<name>A0A9D7SK85_9BACT</name>
<organism evidence="2 3">
    <name type="scientific">Candidatus Geothrix skivensis</name>
    <dbReference type="NCBI Taxonomy" id="2954439"/>
    <lineage>
        <taxon>Bacteria</taxon>
        <taxon>Pseudomonadati</taxon>
        <taxon>Acidobacteriota</taxon>
        <taxon>Holophagae</taxon>
        <taxon>Holophagales</taxon>
        <taxon>Holophagaceae</taxon>
        <taxon>Geothrix</taxon>
    </lineage>
</organism>
<evidence type="ECO:0000313" key="2">
    <source>
        <dbReference type="EMBL" id="MBK9798059.1"/>
    </source>
</evidence>
<dbReference type="Proteomes" id="UP000886657">
    <property type="component" value="Unassembled WGS sequence"/>
</dbReference>
<gene>
    <name evidence="2" type="ORF">IPP58_16565</name>
</gene>
<evidence type="ECO:0000259" key="1">
    <source>
        <dbReference type="Pfam" id="PF12804"/>
    </source>
</evidence>
<dbReference type="Gene3D" id="3.90.550.10">
    <property type="entry name" value="Spore Coat Polysaccharide Biosynthesis Protein SpsA, Chain A"/>
    <property type="match status" value="1"/>
</dbReference>
<comment type="caution">
    <text evidence="2">The sequence shown here is derived from an EMBL/GenBank/DDBJ whole genome shotgun (WGS) entry which is preliminary data.</text>
</comment>
<reference evidence="2" key="1">
    <citation type="submission" date="2020-10" db="EMBL/GenBank/DDBJ databases">
        <title>Connecting structure to function with the recovery of over 1000 high-quality activated sludge metagenome-assembled genomes encoding full-length rRNA genes using long-read sequencing.</title>
        <authorList>
            <person name="Singleton C.M."/>
            <person name="Petriglieri F."/>
            <person name="Kristensen J.M."/>
            <person name="Kirkegaard R.H."/>
            <person name="Michaelsen T.Y."/>
            <person name="Andersen M.H."/>
            <person name="Karst S.M."/>
            <person name="Dueholm M.S."/>
            <person name="Nielsen P.H."/>
            <person name="Albertsen M."/>
        </authorList>
    </citation>
    <scope>NUCLEOTIDE SEQUENCE</scope>
    <source>
        <strain evidence="2">Skiv_18-Q3-R9-52_MAXAC.067</strain>
    </source>
</reference>
<sequence length="188" mass="20322">MKPGLLLLSGGSGSRMGTPKHELAHPGGGSWGGHLVRVFESAFPVGPIQVLGEALPDRPNLPRLDDPREGPALALRAWAAAAAPPAEVWWVVACDQVRWTKASLQVWWATCEASDPSFTRWVMALHGGHLQPLGGWLPATLRPALAASRARSLMALATSLPHLALPREGREWLDVDTPEERDAFEREG</sequence>
<protein>
    <submittedName>
        <fullName evidence="2">NTP transferase domain-containing protein</fullName>
    </submittedName>
</protein>
<proteinExistence type="predicted"/>
<accession>A0A9D7SK85</accession>
<feature type="domain" description="MobA-like NTP transferase" evidence="1">
    <location>
        <begin position="6"/>
        <end position="154"/>
    </location>
</feature>
<dbReference type="EMBL" id="JADKIO010000013">
    <property type="protein sequence ID" value="MBK9798059.1"/>
    <property type="molecule type" value="Genomic_DNA"/>
</dbReference>
<dbReference type="GO" id="GO:0016779">
    <property type="term" value="F:nucleotidyltransferase activity"/>
    <property type="evidence" value="ECO:0007669"/>
    <property type="project" value="UniProtKB-ARBA"/>
</dbReference>
<dbReference type="InterPro" id="IPR029044">
    <property type="entry name" value="Nucleotide-diphossugar_trans"/>
</dbReference>
<keyword evidence="2" id="KW-0808">Transferase</keyword>
<dbReference type="InterPro" id="IPR025877">
    <property type="entry name" value="MobA-like_NTP_Trfase"/>
</dbReference>
<dbReference type="Pfam" id="PF12804">
    <property type="entry name" value="NTP_transf_3"/>
    <property type="match status" value="1"/>
</dbReference>
<dbReference type="AlphaFoldDB" id="A0A9D7SK85"/>
<dbReference type="SUPFAM" id="SSF53448">
    <property type="entry name" value="Nucleotide-diphospho-sugar transferases"/>
    <property type="match status" value="1"/>
</dbReference>
<evidence type="ECO:0000313" key="3">
    <source>
        <dbReference type="Proteomes" id="UP000886657"/>
    </source>
</evidence>